<dbReference type="InterPro" id="IPR016187">
    <property type="entry name" value="CTDL_fold"/>
</dbReference>
<dbReference type="InterPro" id="IPR018378">
    <property type="entry name" value="C-type_lectin_CS"/>
</dbReference>
<dbReference type="SMART" id="SM00832">
    <property type="entry name" value="C8"/>
    <property type="match status" value="1"/>
</dbReference>
<proteinExistence type="predicted"/>
<dbReference type="Proteomes" id="UP000694865">
    <property type="component" value="Unplaced"/>
</dbReference>
<feature type="domain" description="C-type lectin" evidence="2">
    <location>
        <begin position="180"/>
        <end position="310"/>
    </location>
</feature>
<evidence type="ECO:0000313" key="4">
    <source>
        <dbReference type="RefSeq" id="XP_002735967.1"/>
    </source>
</evidence>
<gene>
    <name evidence="4" type="primary">LOC100368735</name>
</gene>
<evidence type="ECO:0000259" key="2">
    <source>
        <dbReference type="PROSITE" id="PS50041"/>
    </source>
</evidence>
<keyword evidence="1" id="KW-1015">Disulfide bond</keyword>
<dbReference type="PROSITE" id="PS00615">
    <property type="entry name" value="C_TYPE_LECTIN_1"/>
    <property type="match status" value="1"/>
</dbReference>
<accession>A0ABM0GRV3</accession>
<dbReference type="Gene3D" id="2.10.25.10">
    <property type="entry name" value="Laminin"/>
    <property type="match status" value="1"/>
</dbReference>
<name>A0ABM0GRV3_SACKO</name>
<dbReference type="InterPro" id="IPR014853">
    <property type="entry name" value="VWF/SSPO/ZAN-like_Cys-rich_dom"/>
</dbReference>
<dbReference type="SUPFAM" id="SSF56436">
    <property type="entry name" value="C-type lectin-like"/>
    <property type="match status" value="1"/>
</dbReference>
<reference evidence="4" key="1">
    <citation type="submission" date="2025-08" db="UniProtKB">
        <authorList>
            <consortium name="RefSeq"/>
        </authorList>
    </citation>
    <scope>IDENTIFICATION</scope>
    <source>
        <tissue evidence="4">Testes</tissue>
    </source>
</reference>
<dbReference type="InterPro" id="IPR002919">
    <property type="entry name" value="TIL_dom"/>
</dbReference>
<dbReference type="CDD" id="cd00037">
    <property type="entry name" value="CLECT"/>
    <property type="match status" value="1"/>
</dbReference>
<dbReference type="PANTHER" id="PTHR11339">
    <property type="entry name" value="EXTRACELLULAR MATRIX GLYCOPROTEIN RELATED"/>
    <property type="match status" value="1"/>
</dbReference>
<dbReference type="Pfam" id="PF00059">
    <property type="entry name" value="Lectin_C"/>
    <property type="match status" value="1"/>
</dbReference>
<dbReference type="InterPro" id="IPR050780">
    <property type="entry name" value="Mucin_vWF_Thrombospondin_sf"/>
</dbReference>
<evidence type="ECO:0000313" key="3">
    <source>
        <dbReference type="Proteomes" id="UP000694865"/>
    </source>
</evidence>
<dbReference type="Gene3D" id="3.10.100.10">
    <property type="entry name" value="Mannose-Binding Protein A, subunit A"/>
    <property type="match status" value="1"/>
</dbReference>
<evidence type="ECO:0000256" key="1">
    <source>
        <dbReference type="ARBA" id="ARBA00023157"/>
    </source>
</evidence>
<dbReference type="Pfam" id="PF01826">
    <property type="entry name" value="TIL"/>
    <property type="match status" value="1"/>
</dbReference>
<keyword evidence="3" id="KW-1185">Reference proteome</keyword>
<dbReference type="Pfam" id="PF08742">
    <property type="entry name" value="C8"/>
    <property type="match status" value="1"/>
</dbReference>
<dbReference type="SUPFAM" id="SSF57567">
    <property type="entry name" value="Serine protease inhibitors"/>
    <property type="match status" value="1"/>
</dbReference>
<dbReference type="GeneID" id="100368735"/>
<dbReference type="PANTHER" id="PTHR11339:SF386">
    <property type="entry name" value="HEMOLECTIN, ISOFORM A"/>
    <property type="match status" value="1"/>
</dbReference>
<dbReference type="InterPro" id="IPR036084">
    <property type="entry name" value="Ser_inhib-like_sf"/>
</dbReference>
<dbReference type="PROSITE" id="PS50041">
    <property type="entry name" value="C_TYPE_LECTIN_2"/>
    <property type="match status" value="1"/>
</dbReference>
<organism evidence="3 4">
    <name type="scientific">Saccoglossus kowalevskii</name>
    <name type="common">Acorn worm</name>
    <dbReference type="NCBI Taxonomy" id="10224"/>
    <lineage>
        <taxon>Eukaryota</taxon>
        <taxon>Metazoa</taxon>
        <taxon>Hemichordata</taxon>
        <taxon>Enteropneusta</taxon>
        <taxon>Harrimaniidae</taxon>
        <taxon>Saccoglossus</taxon>
    </lineage>
</organism>
<dbReference type="RefSeq" id="XP_002735967.1">
    <property type="nucleotide sequence ID" value="XM_002735921.1"/>
</dbReference>
<sequence length="316" mass="34918">MGDASRRDLTSTDPCTLNPDPLAQQICNQLFDAFSECAGVIDPAPHLAMCVMDMCDTLVVGDDTGGCSIAATYASLCQESGVAISDWRSDSPCAIECPPNQVYNTCGSACPPTCDIPFPVAECTEQCIEGCFCEDGLILDVGNVCIPQSECGCYAMDTLYRFNEVLPNGETCSCEFANTVCSECHFYEVNTTSETWSNAKDICEEKGGRLAIINEASVFNLVRQFIFNNGYDDDVRYGFWFGLNDLVNESEFVWSDNTTLLDGDYTMWARDQPSGGIRPHGVQDCVQMWKRRAFKWDDANCETKKGYICEYTDGCF</sequence>
<dbReference type="SMART" id="SM00034">
    <property type="entry name" value="CLECT"/>
    <property type="match status" value="1"/>
</dbReference>
<dbReference type="InterPro" id="IPR016186">
    <property type="entry name" value="C-type_lectin-like/link_sf"/>
</dbReference>
<protein>
    <submittedName>
        <fullName evidence="4">IgGFc-binding protein-like</fullName>
    </submittedName>
</protein>
<dbReference type="CDD" id="cd19941">
    <property type="entry name" value="TIL"/>
    <property type="match status" value="1"/>
</dbReference>
<dbReference type="InterPro" id="IPR001304">
    <property type="entry name" value="C-type_lectin-like"/>
</dbReference>